<feature type="transmembrane region" description="Helical" evidence="13">
    <location>
        <begin position="843"/>
        <end position="866"/>
    </location>
</feature>
<evidence type="ECO:0000259" key="15">
    <source>
        <dbReference type="PROSITE" id="PS50893"/>
    </source>
</evidence>
<comment type="similarity">
    <text evidence="2">Belongs to the ABC transporter superfamily. ABCG family. Eye pigment precursor importer (TC 3.A.1.204) subfamily.</text>
</comment>
<dbReference type="InterPro" id="IPR027417">
    <property type="entry name" value="P-loop_NTPase"/>
</dbReference>
<evidence type="ECO:0000256" key="13">
    <source>
        <dbReference type="SAM" id="Phobius"/>
    </source>
</evidence>
<evidence type="ECO:0000256" key="14">
    <source>
        <dbReference type="SAM" id="SignalP"/>
    </source>
</evidence>
<dbReference type="FunCoup" id="A0A177CJ68">
    <property type="interactions" value="326"/>
</dbReference>
<dbReference type="Gene3D" id="3.40.50.300">
    <property type="entry name" value="P-loop containing nucleotide triphosphate hydrolases"/>
    <property type="match status" value="1"/>
</dbReference>
<evidence type="ECO:0000256" key="3">
    <source>
        <dbReference type="ARBA" id="ARBA00022448"/>
    </source>
</evidence>
<dbReference type="Pfam" id="PF19055">
    <property type="entry name" value="ABC2_membrane_7"/>
    <property type="match status" value="1"/>
</dbReference>
<dbReference type="PANTHER" id="PTHR48041">
    <property type="entry name" value="ABC TRANSPORTER G FAMILY MEMBER 28"/>
    <property type="match status" value="1"/>
</dbReference>
<feature type="transmembrane region" description="Helical" evidence="13">
    <location>
        <begin position="1073"/>
        <end position="1095"/>
    </location>
</feature>
<dbReference type="RefSeq" id="XP_018037244.1">
    <property type="nucleotide sequence ID" value="XM_018176390.1"/>
</dbReference>
<dbReference type="PROSITE" id="PS01186">
    <property type="entry name" value="EGF_2"/>
    <property type="match status" value="1"/>
</dbReference>
<feature type="transmembrane region" description="Helical" evidence="13">
    <location>
        <begin position="878"/>
        <end position="899"/>
    </location>
</feature>
<keyword evidence="8" id="KW-0067">ATP-binding</keyword>
<dbReference type="InterPro" id="IPR043926">
    <property type="entry name" value="ABCG_dom"/>
</dbReference>
<dbReference type="CDD" id="cd12087">
    <property type="entry name" value="TM_EGFR-like"/>
    <property type="match status" value="1"/>
</dbReference>
<feature type="chain" id="PRO_5008058253" description="ABC transporter domain-containing protein" evidence="14">
    <location>
        <begin position="22"/>
        <end position="1098"/>
    </location>
</feature>
<dbReference type="InParanoid" id="A0A177CJ68"/>
<evidence type="ECO:0000256" key="5">
    <source>
        <dbReference type="ARBA" id="ARBA00022729"/>
    </source>
</evidence>
<dbReference type="SUPFAM" id="SSF52540">
    <property type="entry name" value="P-loop containing nucleoside triphosphate hydrolases"/>
    <property type="match status" value="1"/>
</dbReference>
<evidence type="ECO:0000256" key="11">
    <source>
        <dbReference type="ARBA" id="ARBA00023180"/>
    </source>
</evidence>
<protein>
    <recommendedName>
        <fullName evidence="15">ABC transporter domain-containing protein</fullName>
    </recommendedName>
</protein>
<feature type="transmembrane region" description="Helical" evidence="13">
    <location>
        <begin position="320"/>
        <end position="343"/>
    </location>
</feature>
<evidence type="ECO:0000256" key="6">
    <source>
        <dbReference type="ARBA" id="ARBA00022741"/>
    </source>
</evidence>
<keyword evidence="9 13" id="KW-1133">Transmembrane helix</keyword>
<keyword evidence="11" id="KW-0325">Glycoprotein</keyword>
<evidence type="ECO:0000256" key="2">
    <source>
        <dbReference type="ARBA" id="ARBA00005814"/>
    </source>
</evidence>
<name>A0A177CJ68_9PLEO</name>
<gene>
    <name evidence="16" type="ORF">CC84DRAFT_1143025</name>
</gene>
<proteinExistence type="inferred from homology"/>
<dbReference type="PROSITE" id="PS00211">
    <property type="entry name" value="ABC_TRANSPORTER_1"/>
    <property type="match status" value="1"/>
</dbReference>
<keyword evidence="3" id="KW-0813">Transport</keyword>
<keyword evidence="5 14" id="KW-0732">Signal</keyword>
<dbReference type="GO" id="GO:0016887">
    <property type="term" value="F:ATP hydrolysis activity"/>
    <property type="evidence" value="ECO:0007669"/>
    <property type="project" value="InterPro"/>
</dbReference>
<feature type="compositionally biased region" description="Polar residues" evidence="12">
    <location>
        <begin position="727"/>
        <end position="740"/>
    </location>
</feature>
<feature type="domain" description="ABC transporter" evidence="15">
    <location>
        <begin position="376"/>
        <end position="617"/>
    </location>
</feature>
<dbReference type="Proteomes" id="UP000077069">
    <property type="component" value="Unassembled WGS sequence"/>
</dbReference>
<dbReference type="GO" id="GO:0005524">
    <property type="term" value="F:ATP binding"/>
    <property type="evidence" value="ECO:0007669"/>
    <property type="project" value="UniProtKB-KW"/>
</dbReference>
<dbReference type="CDD" id="cd03213">
    <property type="entry name" value="ABCG_EPDR"/>
    <property type="match status" value="1"/>
</dbReference>
<dbReference type="PANTHER" id="PTHR48041:SF2">
    <property type="entry name" value="ATP-DEPENDENT PERMEASE-RELATED"/>
    <property type="match status" value="1"/>
</dbReference>
<dbReference type="SMART" id="SM00382">
    <property type="entry name" value="AAA"/>
    <property type="match status" value="1"/>
</dbReference>
<dbReference type="STRING" id="1460663.A0A177CJ68"/>
<evidence type="ECO:0000256" key="12">
    <source>
        <dbReference type="SAM" id="MobiDB-lite"/>
    </source>
</evidence>
<evidence type="ECO:0000313" key="16">
    <source>
        <dbReference type="EMBL" id="OAG06879.1"/>
    </source>
</evidence>
<dbReference type="FunFam" id="3.40.50.300:FF:000702">
    <property type="entry name" value="ABC transporter (Adp1)"/>
    <property type="match status" value="1"/>
</dbReference>
<feature type="transmembrane region" description="Helical" evidence="13">
    <location>
        <begin position="986"/>
        <end position="1006"/>
    </location>
</feature>
<feature type="signal peptide" evidence="14">
    <location>
        <begin position="1"/>
        <end position="21"/>
    </location>
</feature>
<dbReference type="EMBL" id="KV441551">
    <property type="protein sequence ID" value="OAG06879.1"/>
    <property type="molecule type" value="Genomic_DNA"/>
</dbReference>
<evidence type="ECO:0000256" key="9">
    <source>
        <dbReference type="ARBA" id="ARBA00022989"/>
    </source>
</evidence>
<evidence type="ECO:0000256" key="7">
    <source>
        <dbReference type="ARBA" id="ARBA00022824"/>
    </source>
</evidence>
<dbReference type="GeneID" id="28759876"/>
<evidence type="ECO:0000256" key="8">
    <source>
        <dbReference type="ARBA" id="ARBA00022840"/>
    </source>
</evidence>
<keyword evidence="10 13" id="KW-0472">Membrane</keyword>
<keyword evidence="4 13" id="KW-0812">Transmembrane</keyword>
<keyword evidence="7" id="KW-0256">Endoplasmic reticulum</keyword>
<dbReference type="InterPro" id="IPR003439">
    <property type="entry name" value="ABC_transporter-like_ATP-bd"/>
</dbReference>
<evidence type="ECO:0000313" key="17">
    <source>
        <dbReference type="Proteomes" id="UP000077069"/>
    </source>
</evidence>
<dbReference type="OrthoDB" id="66620at2759"/>
<dbReference type="InterPro" id="IPR013525">
    <property type="entry name" value="ABC2_TM"/>
</dbReference>
<comment type="subcellular location">
    <subcellularLocation>
        <location evidence="1">Endoplasmic reticulum membrane</location>
        <topology evidence="1">Multi-pass membrane protein</topology>
    </subcellularLocation>
</comment>
<feature type="transmembrane region" description="Helical" evidence="13">
    <location>
        <begin position="920"/>
        <end position="944"/>
    </location>
</feature>
<dbReference type="InterPro" id="IPR050352">
    <property type="entry name" value="ABCG_transporters"/>
</dbReference>
<reference evidence="16 17" key="1">
    <citation type="submission" date="2016-05" db="EMBL/GenBank/DDBJ databases">
        <title>Comparative analysis of secretome profiles of manganese(II)-oxidizing ascomycete fungi.</title>
        <authorList>
            <consortium name="DOE Joint Genome Institute"/>
            <person name="Zeiner C.A."/>
            <person name="Purvine S.O."/>
            <person name="Zink E.M."/>
            <person name="Wu S."/>
            <person name="Pasa-Tolic L."/>
            <person name="Chaput D.L."/>
            <person name="Haridas S."/>
            <person name="Grigoriev I.V."/>
            <person name="Santelli C.M."/>
            <person name="Hansel C.M."/>
        </authorList>
    </citation>
    <scope>NUCLEOTIDE SEQUENCE [LARGE SCALE GENOMIC DNA]</scope>
    <source>
        <strain evidence="16 17">AP3s5-JAC2a</strain>
    </source>
</reference>
<keyword evidence="6" id="KW-0547">Nucleotide-binding</keyword>
<dbReference type="PROSITE" id="PS50893">
    <property type="entry name" value="ABC_TRANSPORTER_2"/>
    <property type="match status" value="1"/>
</dbReference>
<dbReference type="InterPro" id="IPR000742">
    <property type="entry name" value="EGF"/>
</dbReference>
<evidence type="ECO:0000256" key="10">
    <source>
        <dbReference type="ARBA" id="ARBA00023136"/>
    </source>
</evidence>
<keyword evidence="17" id="KW-1185">Reference proteome</keyword>
<dbReference type="GO" id="GO:0140359">
    <property type="term" value="F:ABC-type transporter activity"/>
    <property type="evidence" value="ECO:0007669"/>
    <property type="project" value="InterPro"/>
</dbReference>
<dbReference type="Pfam" id="PF01061">
    <property type="entry name" value="ABC2_membrane"/>
    <property type="match status" value="1"/>
</dbReference>
<dbReference type="InterPro" id="IPR003593">
    <property type="entry name" value="AAA+_ATPase"/>
</dbReference>
<sequence length="1098" mass="120530">MRRPWTAALLVSLSLAGPATATARKTFANYSAAEVPLDLFSLYDDRPDGCPPCFNCNLDDFQCHQFAKCVKGNGKCDCTPGFGGEDCSTPLCGALPDGNRNRAPRSGDTCDCNEGWGGINCNVCQTNQACNAMMPEGEGGICFKEGQLVKENYQMCDITNRKILDQLKDKKPQATFSCNAETDECNFQFWVDQKESFYCALDTCSANFEALSDRNISRYNCENIKCACVPGRMLCGEEGSIDIGDFLKESIKGPAEFKSISTVEPSKESGSIFSEPAMNDLISSVFGDESIFLKCNAGECLYETEVPGYERPIKTINTPLIAGVIAGCALFIVAVILVIWYLARRAERRKWGPIHLSDDEEDENAKLLADHKPASLTFENVSYQLKGKQILTGITGAVHPGELLAIMGASGAGKTTFLDILARKNKIGATGGNFYLNGEQVRDDEFRSVIGFVDQEDTLLPTLTVHETILDSALLRLPKEMSRASKEQLVDDVERQLGIHHIRHQKIGSEESGRGISGGEKRRVGIACELVTSPSILFLDEPTSGLDAFNAFNVVECLVNLVKSYNRTVVFTIHQPRSNIVALFDQLILLAKGRTVYSGPFENCQAYFDNIGYTCPPGFNIADYLVDLTMHASAVTQPIDDNNSLFSRQGLDTRASSAIAVKSIRSVNTDRDTVGSPSISSIRPKGKRRASIKQQQERELFTRKKSSVHDGTMSPKSDDGGPYQPREGSNGQWLKLSRQQGAPPPQILEDPDELPPPADGGTGTNLDTLVHAYATSDVAAALRDDISSAISSANQANGVSDDHQQANGFVAAGKVRGFRKVGLLGQFIILSRRTWRNLYRNPMLMLTHYAIAIVLAVFLGFLFFGLTDDIKGFQNRLGLFFFVLALFGFSTLTVLTVFAPERLLFTRERAKGYYSPLSYFASKVFFDIVPLRLIPPIILGIIVYPMTGLVPAWPQFLKFVLFLVLFNLAAAAVCLFIGIVFRNNGVANLIGVLVMLFSLLFSGFFLNKDSIPPAAKWLQTLSIFHYAFEGLIVNEVKYLSLVDHKYGLDIEVPGSAILSSFGFNVLALWKDCIGLAVFGASFVVLAYLAMHLLLVERR</sequence>
<evidence type="ECO:0000256" key="1">
    <source>
        <dbReference type="ARBA" id="ARBA00004477"/>
    </source>
</evidence>
<dbReference type="Pfam" id="PF00005">
    <property type="entry name" value="ABC_tran"/>
    <property type="match status" value="1"/>
</dbReference>
<feature type="transmembrane region" description="Helical" evidence="13">
    <location>
        <begin position="956"/>
        <end position="979"/>
    </location>
</feature>
<dbReference type="PROSITE" id="PS00022">
    <property type="entry name" value="EGF_1"/>
    <property type="match status" value="1"/>
</dbReference>
<accession>A0A177CJ68</accession>
<evidence type="ECO:0000256" key="4">
    <source>
        <dbReference type="ARBA" id="ARBA00022692"/>
    </source>
</evidence>
<dbReference type="AlphaFoldDB" id="A0A177CJ68"/>
<dbReference type="GO" id="GO:0005789">
    <property type="term" value="C:endoplasmic reticulum membrane"/>
    <property type="evidence" value="ECO:0007669"/>
    <property type="project" value="UniProtKB-SubCell"/>
</dbReference>
<organism evidence="16 17">
    <name type="scientific">Paraphaeosphaeria sporulosa</name>
    <dbReference type="NCBI Taxonomy" id="1460663"/>
    <lineage>
        <taxon>Eukaryota</taxon>
        <taxon>Fungi</taxon>
        <taxon>Dikarya</taxon>
        <taxon>Ascomycota</taxon>
        <taxon>Pezizomycotina</taxon>
        <taxon>Dothideomycetes</taxon>
        <taxon>Pleosporomycetidae</taxon>
        <taxon>Pleosporales</taxon>
        <taxon>Massarineae</taxon>
        <taxon>Didymosphaeriaceae</taxon>
        <taxon>Paraphaeosphaeria</taxon>
    </lineage>
</organism>
<dbReference type="InterPro" id="IPR017871">
    <property type="entry name" value="ABC_transporter-like_CS"/>
</dbReference>
<feature type="region of interest" description="Disordered" evidence="12">
    <location>
        <begin position="670"/>
        <end position="766"/>
    </location>
</feature>